<dbReference type="EMBL" id="LN649230">
    <property type="protein sequence ID" value="CEI60837.1"/>
    <property type="molecule type" value="Genomic_DNA"/>
</dbReference>
<organism evidence="1 2">
    <name type="scientific">Fusarium venenatum</name>
    <dbReference type="NCBI Taxonomy" id="56646"/>
    <lineage>
        <taxon>Eukaryota</taxon>
        <taxon>Fungi</taxon>
        <taxon>Dikarya</taxon>
        <taxon>Ascomycota</taxon>
        <taxon>Pezizomycotina</taxon>
        <taxon>Sordariomycetes</taxon>
        <taxon>Hypocreomycetidae</taxon>
        <taxon>Hypocreales</taxon>
        <taxon>Nectriaceae</taxon>
        <taxon>Fusarium</taxon>
    </lineage>
</organism>
<evidence type="ECO:0000313" key="1">
    <source>
        <dbReference type="EMBL" id="CEI60837.1"/>
    </source>
</evidence>
<name>A0A2L2T9A1_9HYPO</name>
<reference evidence="2" key="1">
    <citation type="submission" date="2014-10" db="EMBL/GenBank/DDBJ databases">
        <authorList>
            <person name="King R."/>
        </authorList>
    </citation>
    <scope>NUCLEOTIDE SEQUENCE [LARGE SCALE GENOMIC DNA]</scope>
    <source>
        <strain evidence="2">A3/5</strain>
    </source>
</reference>
<dbReference type="AlphaFoldDB" id="A0A2L2T9A1"/>
<dbReference type="Proteomes" id="UP000245910">
    <property type="component" value="Chromosome II"/>
</dbReference>
<protein>
    <submittedName>
        <fullName evidence="1">Uncharacterized protein</fullName>
    </submittedName>
</protein>
<keyword evidence="2" id="KW-1185">Reference proteome</keyword>
<sequence length="52" mass="5884">MYRVYRVGGTQIPLTQELPLLTARQGQALVASTTCQNQDRTMTDDFHSINNE</sequence>
<proteinExistence type="predicted"/>
<accession>A0A2L2T9A1</accession>
<evidence type="ECO:0000313" key="2">
    <source>
        <dbReference type="Proteomes" id="UP000245910"/>
    </source>
</evidence>